<keyword evidence="2" id="KW-0175">Coiled coil</keyword>
<dbReference type="EMBL" id="LT554740">
    <property type="protein sequence ID" value="SAM07391.1"/>
    <property type="molecule type" value="Genomic_DNA"/>
</dbReference>
<protein>
    <submittedName>
        <fullName evidence="6">Uncharacterized protein</fullName>
    </submittedName>
</protein>
<dbReference type="InParanoid" id="A0A163MPW9"/>
<sequence length="475" mass="54732">MPSFACQRCRQPLRIDESLTALDESSADLLLGKLTKKRRDLTKAHLTVFYLASLSSEEQGQQRKTSFYSHDIHTTESPSDISTATTALLKAEAAKTATTTQAAQATSIQAPANTIQLEHYRNNSLSHRLKVATLLFDVMSSKSNVDHPMCQECTDMMLEGLERQLDDVGRERDCYLDFLKKIKQQQHDKAPSTTTSPSTDDTTNQDQLAADVERLTKQEQDAQATLDAMQKEKQHLEQIYKDLQQEEKDLEREEQAFWDECNNYQLKYQQFQNERDAINLKYDHDVHQLERLQKTVVYNDAFCIVQDGSFGTINGYRLGRLGSHPVEWNEINAAWGQTLLLLYTVANKLKFQFQSYRLVPMGSFSKVEKVDGDVVVAYELYGSSDYALNRLFLNRRFDHAMVAMLSCLKQLSDYAEQKDRSIRLPYRINKDKIGELSIRLQFNQDELWTKALRYMLTNMKWILIFASRASTVVDY</sequence>
<evidence type="ECO:0000256" key="1">
    <source>
        <dbReference type="ARBA" id="ARBA00005965"/>
    </source>
</evidence>
<name>A0A163MPW9_ABSGL</name>
<organism evidence="6">
    <name type="scientific">Absidia glauca</name>
    <name type="common">Pin mould</name>
    <dbReference type="NCBI Taxonomy" id="4829"/>
    <lineage>
        <taxon>Eukaryota</taxon>
        <taxon>Fungi</taxon>
        <taxon>Fungi incertae sedis</taxon>
        <taxon>Mucoromycota</taxon>
        <taxon>Mucoromycotina</taxon>
        <taxon>Mucoromycetes</taxon>
        <taxon>Mucorales</taxon>
        <taxon>Cunninghamellaceae</taxon>
        <taxon>Absidia</taxon>
    </lineage>
</organism>
<dbReference type="InterPro" id="IPR007243">
    <property type="entry name" value="Atg6/Beclin"/>
</dbReference>
<reference evidence="6" key="1">
    <citation type="submission" date="2016-04" db="EMBL/GenBank/DDBJ databases">
        <authorList>
            <person name="Evans L.H."/>
            <person name="Alamgir A."/>
            <person name="Owens N."/>
            <person name="Weber N.D."/>
            <person name="Virtaneva K."/>
            <person name="Barbian K."/>
            <person name="Babar A."/>
            <person name="Rosenke K."/>
        </authorList>
    </citation>
    <scope>NUCLEOTIDE SEQUENCE [LARGE SCALE GENOMIC DNA]</scope>
    <source>
        <strain evidence="6">CBS 101.48</strain>
    </source>
</reference>
<dbReference type="InterPro" id="IPR040455">
    <property type="entry name" value="Atg6_BARA"/>
</dbReference>
<dbReference type="InterPro" id="IPR038274">
    <property type="entry name" value="Atg6/Beclin_C_sf"/>
</dbReference>
<dbReference type="Gene3D" id="1.10.418.40">
    <property type="entry name" value="Autophagy protein 6/Beclin 1"/>
    <property type="match status" value="1"/>
</dbReference>
<dbReference type="Proteomes" id="UP000078561">
    <property type="component" value="Unassembled WGS sequence"/>
</dbReference>
<gene>
    <name evidence="6" type="primary">ABSGL_13032.1 scaffold 13554</name>
</gene>
<dbReference type="GO" id="GO:0006995">
    <property type="term" value="P:cellular response to nitrogen starvation"/>
    <property type="evidence" value="ECO:0007669"/>
    <property type="project" value="TreeGrafter"/>
</dbReference>
<dbReference type="FunCoup" id="A0A163MPW9">
    <property type="interactions" value="342"/>
</dbReference>
<feature type="compositionally biased region" description="Low complexity" evidence="3">
    <location>
        <begin position="191"/>
        <end position="202"/>
    </location>
</feature>
<dbReference type="GO" id="GO:0000045">
    <property type="term" value="P:autophagosome assembly"/>
    <property type="evidence" value="ECO:0007669"/>
    <property type="project" value="TreeGrafter"/>
</dbReference>
<feature type="domain" description="Atg6/beclin coiled-coil" evidence="5">
    <location>
        <begin position="148"/>
        <end position="289"/>
    </location>
</feature>
<dbReference type="GO" id="GO:0034272">
    <property type="term" value="C:phosphatidylinositol 3-kinase complex, class III, type II"/>
    <property type="evidence" value="ECO:0007669"/>
    <property type="project" value="TreeGrafter"/>
</dbReference>
<evidence type="ECO:0000313" key="7">
    <source>
        <dbReference type="Proteomes" id="UP000078561"/>
    </source>
</evidence>
<dbReference type="InterPro" id="IPR041691">
    <property type="entry name" value="Atg6/beclin_CC"/>
</dbReference>
<evidence type="ECO:0000259" key="4">
    <source>
        <dbReference type="Pfam" id="PF04111"/>
    </source>
</evidence>
<dbReference type="GO" id="GO:0000407">
    <property type="term" value="C:phagophore assembly site"/>
    <property type="evidence" value="ECO:0007669"/>
    <property type="project" value="TreeGrafter"/>
</dbReference>
<keyword evidence="7" id="KW-1185">Reference proteome</keyword>
<dbReference type="STRING" id="4829.A0A163MPW9"/>
<dbReference type="GO" id="GO:0030674">
    <property type="term" value="F:protein-macromolecule adaptor activity"/>
    <property type="evidence" value="ECO:0007669"/>
    <property type="project" value="TreeGrafter"/>
</dbReference>
<dbReference type="GO" id="GO:0043548">
    <property type="term" value="F:phosphatidylinositol 3-kinase binding"/>
    <property type="evidence" value="ECO:0007669"/>
    <property type="project" value="TreeGrafter"/>
</dbReference>
<dbReference type="OrthoDB" id="20368at2759"/>
<feature type="region of interest" description="Disordered" evidence="3">
    <location>
        <begin position="185"/>
        <end position="204"/>
    </location>
</feature>
<dbReference type="GO" id="GO:0045324">
    <property type="term" value="P:late endosome to vacuole transport"/>
    <property type="evidence" value="ECO:0007669"/>
    <property type="project" value="TreeGrafter"/>
</dbReference>
<accession>A0A163MPW9</accession>
<evidence type="ECO:0000256" key="2">
    <source>
        <dbReference type="SAM" id="Coils"/>
    </source>
</evidence>
<feature type="coiled-coil region" evidence="2">
    <location>
        <begin position="205"/>
        <end position="281"/>
    </location>
</feature>
<dbReference type="Pfam" id="PF17675">
    <property type="entry name" value="APG6_N"/>
    <property type="match status" value="1"/>
</dbReference>
<evidence type="ECO:0000256" key="3">
    <source>
        <dbReference type="SAM" id="MobiDB-lite"/>
    </source>
</evidence>
<dbReference type="GO" id="GO:0000423">
    <property type="term" value="P:mitophagy"/>
    <property type="evidence" value="ECO:0007669"/>
    <property type="project" value="TreeGrafter"/>
</dbReference>
<comment type="similarity">
    <text evidence="1">Belongs to the beclin family.</text>
</comment>
<dbReference type="AlphaFoldDB" id="A0A163MPW9"/>
<dbReference type="GO" id="GO:0034271">
    <property type="term" value="C:phosphatidylinositol 3-kinase complex, class III, type I"/>
    <property type="evidence" value="ECO:0007669"/>
    <property type="project" value="TreeGrafter"/>
</dbReference>
<feature type="domain" description="Atg6 BARA" evidence="4">
    <location>
        <begin position="292"/>
        <end position="467"/>
    </location>
</feature>
<dbReference type="Pfam" id="PF04111">
    <property type="entry name" value="APG6"/>
    <property type="match status" value="1"/>
</dbReference>
<evidence type="ECO:0000259" key="5">
    <source>
        <dbReference type="Pfam" id="PF17675"/>
    </source>
</evidence>
<dbReference type="OMA" id="EWDVYKA"/>
<dbReference type="PANTHER" id="PTHR12768:SF4">
    <property type="entry name" value="BECLIN-1"/>
    <property type="match status" value="1"/>
</dbReference>
<proteinExistence type="inferred from homology"/>
<dbReference type="PANTHER" id="PTHR12768">
    <property type="entry name" value="BECLIN 1"/>
    <property type="match status" value="1"/>
</dbReference>
<evidence type="ECO:0000313" key="6">
    <source>
        <dbReference type="EMBL" id="SAM07391.1"/>
    </source>
</evidence>